<evidence type="ECO:0000313" key="2">
    <source>
        <dbReference type="EMBL" id="MFI7440341.1"/>
    </source>
</evidence>
<gene>
    <name evidence="2" type="ORF">ACIBP5_10290</name>
</gene>
<proteinExistence type="predicted"/>
<name>A0ABW8A0N3_9ACTN</name>
<keyword evidence="1" id="KW-0472">Membrane</keyword>
<dbReference type="RefSeq" id="WP_397020063.1">
    <property type="nucleotide sequence ID" value="NZ_JBITMB010000002.1"/>
</dbReference>
<reference evidence="2 3" key="1">
    <citation type="submission" date="2024-10" db="EMBL/GenBank/DDBJ databases">
        <title>The Natural Products Discovery Center: Release of the First 8490 Sequenced Strains for Exploring Actinobacteria Biosynthetic Diversity.</title>
        <authorList>
            <person name="Kalkreuter E."/>
            <person name="Kautsar S.A."/>
            <person name="Yang D."/>
            <person name="Bader C.D."/>
            <person name="Teijaro C.N."/>
            <person name="Fluegel L."/>
            <person name="Davis C.M."/>
            <person name="Simpson J.R."/>
            <person name="Lauterbach L."/>
            <person name="Steele A.D."/>
            <person name="Gui C."/>
            <person name="Meng S."/>
            <person name="Li G."/>
            <person name="Viehrig K."/>
            <person name="Ye F."/>
            <person name="Su P."/>
            <person name="Kiefer A.F."/>
            <person name="Nichols A."/>
            <person name="Cepeda A.J."/>
            <person name="Yan W."/>
            <person name="Fan B."/>
            <person name="Jiang Y."/>
            <person name="Adhikari A."/>
            <person name="Zheng C.-J."/>
            <person name="Schuster L."/>
            <person name="Cowan T.M."/>
            <person name="Smanski M.J."/>
            <person name="Chevrette M.G."/>
            <person name="De Carvalho L.P.S."/>
            <person name="Shen B."/>
        </authorList>
    </citation>
    <scope>NUCLEOTIDE SEQUENCE [LARGE SCALE GENOMIC DNA]</scope>
    <source>
        <strain evidence="2 3">NPDC049503</strain>
    </source>
</reference>
<organism evidence="2 3">
    <name type="scientific">Nonomuraea indica</name>
    <dbReference type="NCBI Taxonomy" id="1581193"/>
    <lineage>
        <taxon>Bacteria</taxon>
        <taxon>Bacillati</taxon>
        <taxon>Actinomycetota</taxon>
        <taxon>Actinomycetes</taxon>
        <taxon>Streptosporangiales</taxon>
        <taxon>Streptosporangiaceae</taxon>
        <taxon>Nonomuraea</taxon>
    </lineage>
</organism>
<accession>A0ABW8A0N3</accession>
<dbReference type="Proteomes" id="UP001612928">
    <property type="component" value="Unassembled WGS sequence"/>
</dbReference>
<sequence length="301" mass="32303">MKYGEADVSNLYFATLSIENTGNRVVQGQRVRLNVEGAKLLKWILDPVPDPERGVGAETDADSSDLILIIGHLERRQSVNLKVALSAAEVPKIKLVPHNPQGDVEFISRSIKNRDDELVPLSRAIALVGALLVLPGIVRPLPGGDYISVALQLALLIALLPYAPKIIKAVALRLSARGRFGGASVNHALWMADGSIRADHMAIGPSSSIVVHTAPDPTRIHPGIILLRDAVMQHLGARSDFTRILAQLADASKELQAPVPDPVKLRQLLEGVRASFAGMPQEPYVAGVVATTLMQVPSRNA</sequence>
<keyword evidence="3" id="KW-1185">Reference proteome</keyword>
<dbReference type="EMBL" id="JBITMB010000002">
    <property type="protein sequence ID" value="MFI7440341.1"/>
    <property type="molecule type" value="Genomic_DNA"/>
</dbReference>
<evidence type="ECO:0000313" key="3">
    <source>
        <dbReference type="Proteomes" id="UP001612928"/>
    </source>
</evidence>
<feature type="transmembrane region" description="Helical" evidence="1">
    <location>
        <begin position="118"/>
        <end position="138"/>
    </location>
</feature>
<protein>
    <submittedName>
        <fullName evidence="2">Uncharacterized protein</fullName>
    </submittedName>
</protein>
<keyword evidence="1" id="KW-1133">Transmembrane helix</keyword>
<feature type="transmembrane region" description="Helical" evidence="1">
    <location>
        <begin position="144"/>
        <end position="163"/>
    </location>
</feature>
<comment type="caution">
    <text evidence="2">The sequence shown here is derived from an EMBL/GenBank/DDBJ whole genome shotgun (WGS) entry which is preliminary data.</text>
</comment>
<keyword evidence="1" id="KW-0812">Transmembrane</keyword>
<evidence type="ECO:0000256" key="1">
    <source>
        <dbReference type="SAM" id="Phobius"/>
    </source>
</evidence>